<gene>
    <name evidence="1" type="primary">WBGene00277067</name>
</gene>
<sequence>MVSTRSAKSSVELEKLIDENRASIIHRLDYIIQLPTLVNKQQLNRIRDDSFASDFSFSSLNTIDLIAAIDKLCKLRATDTQTYRALMNVLASTSIPLLRNASICALVEVVASNEDLKAIDNDRWRKDAVKVVAELIKDSTTHTDSMRFADKVSLLSTLSERVDIDQLFINTIVEEIANDMTLLTPRQCVNLASTCISLKLTSSRLKTKLINETMAGMGSMTKWSDVRTIITLFTRWKVCDDEVWRQIGLWTGRRANDVPFKDLSAVVNLMGDLGRSEGSTIASILSRRVCLEKGGNALSWLNTVVSLSFYSSIDDRSIESVLNHAFIQEVLANSSGKMALVLRMLMQVDYYASTLDYSGPRLSSSLLTEDDRKSIISSYYSRREEVESFRSCLSRVIVDPSQCRPHLHQSGLTIEAHFFNTEGIEETVVFIPSDRCAKNGNDERIMGSILFSIKCMEKKGIKVHSFTYREMELFKSQMEATFFIKKRVRSPMDIERSVYSLVGIDDHCIMMTPLDRLSLNERTCTFGIKNSGFPRMKIIGLNISEDVERITEKRLIRRGMCTNDQDTLKVDLRPKVVSDDRYSNSVGYGRIHVTRKGEDYLIKVEAREKWSELSFKGISSLRYHLAFEVDKGSIMLMGRRDLTIYLVSASILRERPACVICHISKVECEVFSCGHYTCGDCLEGVYKFVHNCPVCKKDWKGGRDKTEKGFIYDSFCQFDDCMDFSVCITCHKNAEKCTRCLKDIHTSLPFYY</sequence>
<proteinExistence type="predicted"/>
<name>A0A2A6BYY5_PRIPA</name>
<dbReference type="EnsemblMetazoa" id="PPA38698.1">
    <property type="protein sequence ID" value="PPA38698.1"/>
    <property type="gene ID" value="WBGene00277067"/>
</dbReference>
<dbReference type="PROSITE" id="PS50089">
    <property type="entry name" value="ZF_RING_2"/>
    <property type="match status" value="1"/>
</dbReference>
<reference evidence="2" key="1">
    <citation type="journal article" date="2008" name="Nat. Genet.">
        <title>The Pristionchus pacificus genome provides a unique perspective on nematode lifestyle and parasitism.</title>
        <authorList>
            <person name="Dieterich C."/>
            <person name="Clifton S.W."/>
            <person name="Schuster L.N."/>
            <person name="Chinwalla A."/>
            <person name="Delehaunty K."/>
            <person name="Dinkelacker I."/>
            <person name="Fulton L."/>
            <person name="Fulton R."/>
            <person name="Godfrey J."/>
            <person name="Minx P."/>
            <person name="Mitreva M."/>
            <person name="Roeseler W."/>
            <person name="Tian H."/>
            <person name="Witte H."/>
            <person name="Yang S.P."/>
            <person name="Wilson R.K."/>
            <person name="Sommer R.J."/>
        </authorList>
    </citation>
    <scope>NUCLEOTIDE SEQUENCE [LARGE SCALE GENOMIC DNA]</scope>
    <source>
        <strain evidence="2">PS312</strain>
    </source>
</reference>
<protein>
    <submittedName>
        <fullName evidence="1">RING-type domain-containing protein</fullName>
    </submittedName>
</protein>
<organism evidence="1 2">
    <name type="scientific">Pristionchus pacificus</name>
    <name type="common">Parasitic nematode worm</name>
    <dbReference type="NCBI Taxonomy" id="54126"/>
    <lineage>
        <taxon>Eukaryota</taxon>
        <taxon>Metazoa</taxon>
        <taxon>Ecdysozoa</taxon>
        <taxon>Nematoda</taxon>
        <taxon>Chromadorea</taxon>
        <taxon>Rhabditida</taxon>
        <taxon>Rhabditina</taxon>
        <taxon>Diplogasteromorpha</taxon>
        <taxon>Diplogasteroidea</taxon>
        <taxon>Neodiplogasteridae</taxon>
        <taxon>Pristionchus</taxon>
    </lineage>
</organism>
<reference evidence="1" key="2">
    <citation type="submission" date="2022-06" db="UniProtKB">
        <authorList>
            <consortium name="EnsemblMetazoa"/>
        </authorList>
    </citation>
    <scope>IDENTIFICATION</scope>
    <source>
        <strain evidence="1">PS312</strain>
    </source>
</reference>
<dbReference type="SUPFAM" id="SSF57850">
    <property type="entry name" value="RING/U-box"/>
    <property type="match status" value="1"/>
</dbReference>
<dbReference type="AlphaFoldDB" id="A0A2A6BYY5"/>
<dbReference type="InterPro" id="IPR001841">
    <property type="entry name" value="Znf_RING"/>
</dbReference>
<evidence type="ECO:0000313" key="2">
    <source>
        <dbReference type="Proteomes" id="UP000005239"/>
    </source>
</evidence>
<accession>A0A2A6BYY5</accession>
<evidence type="ECO:0000313" key="1">
    <source>
        <dbReference type="EnsemblMetazoa" id="PPA38698.1"/>
    </source>
</evidence>
<keyword evidence="2" id="KW-1185">Reference proteome</keyword>
<dbReference type="InterPro" id="IPR013083">
    <property type="entry name" value="Znf_RING/FYVE/PHD"/>
</dbReference>
<dbReference type="OrthoDB" id="6501018at2759"/>
<dbReference type="Gene3D" id="3.30.40.10">
    <property type="entry name" value="Zinc/RING finger domain, C3HC4 (zinc finger)"/>
    <property type="match status" value="1"/>
</dbReference>
<dbReference type="Proteomes" id="UP000005239">
    <property type="component" value="Unassembled WGS sequence"/>
</dbReference>
<dbReference type="CDD" id="cd16449">
    <property type="entry name" value="RING-HC"/>
    <property type="match status" value="1"/>
</dbReference>
<accession>A0A8R1URP4</accession>